<dbReference type="AlphaFoldDB" id="A0A3B0YDD7"/>
<proteinExistence type="predicted"/>
<accession>A0A3B0YDD7</accession>
<protein>
    <submittedName>
        <fullName evidence="1">Uncharacterized protein</fullName>
    </submittedName>
</protein>
<reference evidence="1" key="1">
    <citation type="submission" date="2018-06" db="EMBL/GenBank/DDBJ databases">
        <authorList>
            <person name="Zhirakovskaya E."/>
        </authorList>
    </citation>
    <scope>NUCLEOTIDE SEQUENCE</scope>
</reference>
<organism evidence="1">
    <name type="scientific">hydrothermal vent metagenome</name>
    <dbReference type="NCBI Taxonomy" id="652676"/>
    <lineage>
        <taxon>unclassified sequences</taxon>
        <taxon>metagenomes</taxon>
        <taxon>ecological metagenomes</taxon>
    </lineage>
</organism>
<sequence>AIEDCDESVRVQQNQQSVVKSLITEKASLSKVTFNIESDTALPETENNVSFHDNPMWNKLYHPLYLPVEGVNNWAYLQRLRIRALSAK</sequence>
<gene>
    <name evidence="1" type="ORF">MNBD_GAMMA10-353</name>
</gene>
<feature type="non-terminal residue" evidence="1">
    <location>
        <position position="1"/>
    </location>
</feature>
<evidence type="ECO:0000313" key="1">
    <source>
        <dbReference type="EMBL" id="VAW72209.1"/>
    </source>
</evidence>
<name>A0A3B0YDD7_9ZZZZ</name>
<dbReference type="EMBL" id="UOFJ01000651">
    <property type="protein sequence ID" value="VAW72209.1"/>
    <property type="molecule type" value="Genomic_DNA"/>
</dbReference>